<protein>
    <submittedName>
        <fullName evidence="2">Uncharacterized protein</fullName>
    </submittedName>
</protein>
<proteinExistence type="predicted"/>
<reference evidence="2" key="1">
    <citation type="submission" date="2022-11" db="EMBL/GenBank/DDBJ databases">
        <title>Centuries of genome instability and evolution in soft-shell clam transmissible cancer (bioRxiv).</title>
        <authorList>
            <person name="Hart S.F.M."/>
            <person name="Yonemitsu M.A."/>
            <person name="Giersch R.M."/>
            <person name="Beal B.F."/>
            <person name="Arriagada G."/>
            <person name="Davis B.W."/>
            <person name="Ostrander E.A."/>
            <person name="Goff S.P."/>
            <person name="Metzger M.J."/>
        </authorList>
    </citation>
    <scope>NUCLEOTIDE SEQUENCE</scope>
    <source>
        <strain evidence="2">MELC-2E11</strain>
        <tissue evidence="2">Siphon/mantle</tissue>
    </source>
</reference>
<dbReference type="EMBL" id="CP111026">
    <property type="protein sequence ID" value="WAR27766.1"/>
    <property type="molecule type" value="Genomic_DNA"/>
</dbReference>
<gene>
    <name evidence="2" type="ORF">MAR_013470</name>
</gene>
<keyword evidence="3" id="KW-1185">Reference proteome</keyword>
<evidence type="ECO:0000313" key="3">
    <source>
        <dbReference type="Proteomes" id="UP001164746"/>
    </source>
</evidence>
<organism evidence="2 3">
    <name type="scientific">Mya arenaria</name>
    <name type="common">Soft-shell clam</name>
    <dbReference type="NCBI Taxonomy" id="6604"/>
    <lineage>
        <taxon>Eukaryota</taxon>
        <taxon>Metazoa</taxon>
        <taxon>Spiralia</taxon>
        <taxon>Lophotrochozoa</taxon>
        <taxon>Mollusca</taxon>
        <taxon>Bivalvia</taxon>
        <taxon>Autobranchia</taxon>
        <taxon>Heteroconchia</taxon>
        <taxon>Euheterodonta</taxon>
        <taxon>Imparidentia</taxon>
        <taxon>Neoheterodontei</taxon>
        <taxon>Myida</taxon>
        <taxon>Myoidea</taxon>
        <taxon>Myidae</taxon>
        <taxon>Mya</taxon>
    </lineage>
</organism>
<feature type="transmembrane region" description="Helical" evidence="1">
    <location>
        <begin position="28"/>
        <end position="45"/>
    </location>
</feature>
<keyword evidence="1" id="KW-1133">Transmembrane helix</keyword>
<keyword evidence="1" id="KW-0812">Transmembrane</keyword>
<accession>A0ABY7G3Y0</accession>
<dbReference type="Proteomes" id="UP001164746">
    <property type="component" value="Chromosome 15"/>
</dbReference>
<dbReference type="Gene3D" id="1.20.1250.20">
    <property type="entry name" value="MFS general substrate transporter like domains"/>
    <property type="match status" value="1"/>
</dbReference>
<dbReference type="InterPro" id="IPR036259">
    <property type="entry name" value="MFS_trans_sf"/>
</dbReference>
<sequence length="86" mass="9470">MCQGVSAFIGAPIAGALSDEVGDYKGAFYLAGITIALSGVICFPLRSINRWEKRREKARCYKMNGNVFNSDIEIQITSISHETVRL</sequence>
<keyword evidence="1" id="KW-0472">Membrane</keyword>
<evidence type="ECO:0000256" key="1">
    <source>
        <dbReference type="SAM" id="Phobius"/>
    </source>
</evidence>
<name>A0ABY7G3Y0_MYAAR</name>
<dbReference type="SUPFAM" id="SSF103473">
    <property type="entry name" value="MFS general substrate transporter"/>
    <property type="match status" value="1"/>
</dbReference>
<evidence type="ECO:0000313" key="2">
    <source>
        <dbReference type="EMBL" id="WAR27766.1"/>
    </source>
</evidence>